<name>A0A7I8JZH0_SPIIN</name>
<dbReference type="InterPro" id="IPR043502">
    <property type="entry name" value="DNA/RNA_pol_sf"/>
</dbReference>
<evidence type="ECO:0000259" key="8">
    <source>
        <dbReference type="PROSITE" id="PS50878"/>
    </source>
</evidence>
<dbReference type="Gene3D" id="3.30.70.270">
    <property type="match status" value="1"/>
</dbReference>
<accession>A0A7I8JZH0</accession>
<reference evidence="9" key="1">
    <citation type="submission" date="2020-02" db="EMBL/GenBank/DDBJ databases">
        <authorList>
            <person name="Scholz U."/>
            <person name="Mascher M."/>
            <person name="Fiebig A."/>
        </authorList>
    </citation>
    <scope>NUCLEOTIDE SEQUENCE</scope>
</reference>
<keyword evidence="5" id="KW-0255">Endonuclease</keyword>
<organism evidence="9 10">
    <name type="scientific">Spirodela intermedia</name>
    <name type="common">Intermediate duckweed</name>
    <dbReference type="NCBI Taxonomy" id="51605"/>
    <lineage>
        <taxon>Eukaryota</taxon>
        <taxon>Viridiplantae</taxon>
        <taxon>Streptophyta</taxon>
        <taxon>Embryophyta</taxon>
        <taxon>Tracheophyta</taxon>
        <taxon>Spermatophyta</taxon>
        <taxon>Magnoliopsida</taxon>
        <taxon>Liliopsida</taxon>
        <taxon>Araceae</taxon>
        <taxon>Lemnoideae</taxon>
        <taxon>Spirodela</taxon>
    </lineage>
</organism>
<evidence type="ECO:0000256" key="1">
    <source>
        <dbReference type="ARBA" id="ARBA00022670"/>
    </source>
</evidence>
<evidence type="ECO:0000256" key="5">
    <source>
        <dbReference type="ARBA" id="ARBA00022759"/>
    </source>
</evidence>
<keyword evidence="3" id="KW-0548">Nucleotidyltransferase</keyword>
<dbReference type="Pfam" id="PF00078">
    <property type="entry name" value="RVT_1"/>
    <property type="match status" value="1"/>
</dbReference>
<evidence type="ECO:0000256" key="4">
    <source>
        <dbReference type="ARBA" id="ARBA00022722"/>
    </source>
</evidence>
<proteinExistence type="predicted"/>
<evidence type="ECO:0000256" key="3">
    <source>
        <dbReference type="ARBA" id="ARBA00022695"/>
    </source>
</evidence>
<evidence type="ECO:0000313" key="10">
    <source>
        <dbReference type="Proteomes" id="UP000663760"/>
    </source>
</evidence>
<dbReference type="PANTHER" id="PTHR24559">
    <property type="entry name" value="TRANSPOSON TY3-I GAG-POL POLYPROTEIN"/>
    <property type="match status" value="1"/>
</dbReference>
<dbReference type="Proteomes" id="UP000663760">
    <property type="component" value="Chromosome 1"/>
</dbReference>
<dbReference type="OrthoDB" id="679712at2759"/>
<evidence type="ECO:0000256" key="6">
    <source>
        <dbReference type="ARBA" id="ARBA00022801"/>
    </source>
</evidence>
<sequence length="164" mass="19313">MALNKSTVPNRFHIPIVNELLEELHGMSIFSKLDLKSGYYQIRMKQEDIQKTAFKTHEVHYGFKVMPFGLSNALVTFQYLMNDIFRSYLQKFVLIFLDDIMVYSKTRKEHDEHLDNVFLILAANSLYVNEKKYQFKQSQLEYLGEWISVEGVSTDQGKISTIWD</sequence>
<keyword evidence="1" id="KW-0645">Protease</keyword>
<evidence type="ECO:0000256" key="7">
    <source>
        <dbReference type="ARBA" id="ARBA00022918"/>
    </source>
</evidence>
<gene>
    <name evidence="9" type="ORF">SI8410_01000964</name>
</gene>
<evidence type="ECO:0000256" key="2">
    <source>
        <dbReference type="ARBA" id="ARBA00022679"/>
    </source>
</evidence>
<keyword evidence="10" id="KW-1185">Reference proteome</keyword>
<dbReference type="SUPFAM" id="SSF56672">
    <property type="entry name" value="DNA/RNA polymerases"/>
    <property type="match status" value="1"/>
</dbReference>
<dbReference type="GO" id="GO:0004519">
    <property type="term" value="F:endonuclease activity"/>
    <property type="evidence" value="ECO:0007669"/>
    <property type="project" value="UniProtKB-KW"/>
</dbReference>
<dbReference type="GO" id="GO:0006508">
    <property type="term" value="P:proteolysis"/>
    <property type="evidence" value="ECO:0007669"/>
    <property type="project" value="UniProtKB-KW"/>
</dbReference>
<keyword evidence="6" id="KW-0378">Hydrolase</keyword>
<dbReference type="CDD" id="cd01647">
    <property type="entry name" value="RT_LTR"/>
    <property type="match status" value="1"/>
</dbReference>
<keyword evidence="7" id="KW-0695">RNA-directed DNA polymerase</keyword>
<dbReference type="PANTHER" id="PTHR24559:SF450">
    <property type="entry name" value="RNA-DIRECTED DNA POLYMERASE HOMOLOG"/>
    <property type="match status" value="1"/>
</dbReference>
<keyword evidence="2" id="KW-0808">Transferase</keyword>
<dbReference type="PROSITE" id="PS50878">
    <property type="entry name" value="RT_POL"/>
    <property type="match status" value="1"/>
</dbReference>
<dbReference type="InterPro" id="IPR053134">
    <property type="entry name" value="RNA-dir_DNA_polymerase"/>
</dbReference>
<dbReference type="GO" id="GO:0008233">
    <property type="term" value="F:peptidase activity"/>
    <property type="evidence" value="ECO:0007669"/>
    <property type="project" value="UniProtKB-KW"/>
</dbReference>
<dbReference type="InterPro" id="IPR000477">
    <property type="entry name" value="RT_dom"/>
</dbReference>
<evidence type="ECO:0000313" key="9">
    <source>
        <dbReference type="EMBL" id="CAA7388806.1"/>
    </source>
</evidence>
<dbReference type="EMBL" id="LR746264">
    <property type="protein sequence ID" value="CAA7388806.1"/>
    <property type="molecule type" value="Genomic_DNA"/>
</dbReference>
<dbReference type="InterPro" id="IPR043128">
    <property type="entry name" value="Rev_trsase/Diguanyl_cyclase"/>
</dbReference>
<dbReference type="FunFam" id="3.10.10.10:FF:000007">
    <property type="entry name" value="Retrovirus-related Pol polyprotein from transposon 17.6-like Protein"/>
    <property type="match status" value="1"/>
</dbReference>
<keyword evidence="4" id="KW-0540">Nuclease</keyword>
<dbReference type="AlphaFoldDB" id="A0A7I8JZH0"/>
<protein>
    <recommendedName>
        <fullName evidence="8">Reverse transcriptase domain-containing protein</fullName>
    </recommendedName>
</protein>
<dbReference type="GO" id="GO:0003964">
    <property type="term" value="F:RNA-directed DNA polymerase activity"/>
    <property type="evidence" value="ECO:0007669"/>
    <property type="project" value="UniProtKB-KW"/>
</dbReference>
<feature type="domain" description="Reverse transcriptase" evidence="8">
    <location>
        <begin position="1"/>
        <end position="147"/>
    </location>
</feature>